<dbReference type="GO" id="GO:0008173">
    <property type="term" value="F:RNA methyltransferase activity"/>
    <property type="evidence" value="ECO:0007669"/>
    <property type="project" value="InterPro"/>
</dbReference>
<dbReference type="PANTHER" id="PTHR43191:SF2">
    <property type="entry name" value="RRNA METHYLTRANSFERASE 3, MITOCHONDRIAL"/>
    <property type="match status" value="1"/>
</dbReference>
<dbReference type="Gene3D" id="3.40.1280.10">
    <property type="match status" value="1"/>
</dbReference>
<evidence type="ECO:0000259" key="4">
    <source>
        <dbReference type="Pfam" id="PF00588"/>
    </source>
</evidence>
<evidence type="ECO:0000256" key="2">
    <source>
        <dbReference type="ARBA" id="ARBA00022679"/>
    </source>
</evidence>
<evidence type="ECO:0000313" key="6">
    <source>
        <dbReference type="Proteomes" id="UP000570514"/>
    </source>
</evidence>
<protein>
    <submittedName>
        <fullName evidence="5">tRNA G18 (Ribose-2'-O)-methylase SpoU</fullName>
    </submittedName>
</protein>
<feature type="domain" description="tRNA/rRNA methyltransferase SpoU type" evidence="4">
    <location>
        <begin position="7"/>
        <end position="138"/>
    </location>
</feature>
<keyword evidence="2" id="KW-0808">Transferase</keyword>
<dbReference type="AlphaFoldDB" id="A0A846N4L3"/>
<evidence type="ECO:0000256" key="3">
    <source>
        <dbReference type="SAM" id="MobiDB-lite"/>
    </source>
</evidence>
<dbReference type="InterPro" id="IPR051259">
    <property type="entry name" value="rRNA_Methyltransferase"/>
</dbReference>
<organism evidence="5 6">
    <name type="scientific">Rhizomicrobium palustre</name>
    <dbReference type="NCBI Taxonomy" id="189966"/>
    <lineage>
        <taxon>Bacteria</taxon>
        <taxon>Pseudomonadati</taxon>
        <taxon>Pseudomonadota</taxon>
        <taxon>Alphaproteobacteria</taxon>
        <taxon>Micropepsales</taxon>
        <taxon>Micropepsaceae</taxon>
        <taxon>Rhizomicrobium</taxon>
    </lineage>
</organism>
<dbReference type="CDD" id="cd18098">
    <property type="entry name" value="SpoU-like"/>
    <property type="match status" value="1"/>
</dbReference>
<dbReference type="GO" id="GO:0006396">
    <property type="term" value="P:RNA processing"/>
    <property type="evidence" value="ECO:0007669"/>
    <property type="project" value="InterPro"/>
</dbReference>
<sequence length="176" mass="19475">MRGYFGVGVDGISKPMNLGNLSRIANAFDASFFFSVNALVKLSDAESDTSRAQKAMPYYQFATTDEFRLPTGCKLVAVEITEDAVELPRFRHPQRAAYVFGAERLSISKEMLKRADYVVKIPMKFSINVGMAGAIVLYDRLISLGGYPPRPVMTGGKQADLPPPHQWGAPLVRDKR</sequence>
<dbReference type="SUPFAM" id="SSF75217">
    <property type="entry name" value="alpha/beta knot"/>
    <property type="match status" value="1"/>
</dbReference>
<name>A0A846N4L3_9PROT</name>
<dbReference type="RefSeq" id="WP_167084951.1">
    <property type="nucleotide sequence ID" value="NZ_BAAADC010000001.1"/>
</dbReference>
<dbReference type="InterPro" id="IPR029026">
    <property type="entry name" value="tRNA_m1G_MTases_N"/>
</dbReference>
<accession>A0A846N4L3</accession>
<dbReference type="Pfam" id="PF00588">
    <property type="entry name" value="SpoU_methylase"/>
    <property type="match status" value="1"/>
</dbReference>
<keyword evidence="6" id="KW-1185">Reference proteome</keyword>
<gene>
    <name evidence="5" type="ORF">FHS83_003733</name>
</gene>
<keyword evidence="1 5" id="KW-0489">Methyltransferase</keyword>
<dbReference type="Proteomes" id="UP000570514">
    <property type="component" value="Unassembled WGS sequence"/>
</dbReference>
<proteinExistence type="predicted"/>
<feature type="region of interest" description="Disordered" evidence="3">
    <location>
        <begin position="154"/>
        <end position="176"/>
    </location>
</feature>
<dbReference type="PANTHER" id="PTHR43191">
    <property type="entry name" value="RRNA METHYLTRANSFERASE 3"/>
    <property type="match status" value="1"/>
</dbReference>
<evidence type="ECO:0000313" key="5">
    <source>
        <dbReference type="EMBL" id="NIK90415.1"/>
    </source>
</evidence>
<reference evidence="5 6" key="1">
    <citation type="submission" date="2020-03" db="EMBL/GenBank/DDBJ databases">
        <title>Genomic Encyclopedia of Type Strains, Phase IV (KMG-IV): sequencing the most valuable type-strain genomes for metagenomic binning, comparative biology and taxonomic classification.</title>
        <authorList>
            <person name="Goeker M."/>
        </authorList>
    </citation>
    <scope>NUCLEOTIDE SEQUENCE [LARGE SCALE GENOMIC DNA]</scope>
    <source>
        <strain evidence="5 6">DSM 19867</strain>
    </source>
</reference>
<dbReference type="InterPro" id="IPR029028">
    <property type="entry name" value="Alpha/beta_knot_MTases"/>
</dbReference>
<dbReference type="GO" id="GO:0003723">
    <property type="term" value="F:RNA binding"/>
    <property type="evidence" value="ECO:0007669"/>
    <property type="project" value="InterPro"/>
</dbReference>
<evidence type="ECO:0000256" key="1">
    <source>
        <dbReference type="ARBA" id="ARBA00022603"/>
    </source>
</evidence>
<dbReference type="EMBL" id="JAASRM010000001">
    <property type="protein sequence ID" value="NIK90415.1"/>
    <property type="molecule type" value="Genomic_DNA"/>
</dbReference>
<dbReference type="InterPro" id="IPR001537">
    <property type="entry name" value="SpoU_MeTrfase"/>
</dbReference>
<dbReference type="GO" id="GO:0032259">
    <property type="term" value="P:methylation"/>
    <property type="evidence" value="ECO:0007669"/>
    <property type="project" value="UniProtKB-KW"/>
</dbReference>
<comment type="caution">
    <text evidence="5">The sequence shown here is derived from an EMBL/GenBank/DDBJ whole genome shotgun (WGS) entry which is preliminary data.</text>
</comment>